<dbReference type="GO" id="GO:0003677">
    <property type="term" value="F:DNA binding"/>
    <property type="evidence" value="ECO:0007669"/>
    <property type="project" value="InterPro"/>
</dbReference>
<dbReference type="Pfam" id="PF04542">
    <property type="entry name" value="Sigma70_r2"/>
    <property type="match status" value="1"/>
</dbReference>
<evidence type="ECO:0000256" key="4">
    <source>
        <dbReference type="ARBA" id="ARBA00023163"/>
    </source>
</evidence>
<dbReference type="Proteomes" id="UP000307602">
    <property type="component" value="Unassembled WGS sequence"/>
</dbReference>
<dbReference type="GO" id="GO:0006352">
    <property type="term" value="P:DNA-templated transcription initiation"/>
    <property type="evidence" value="ECO:0007669"/>
    <property type="project" value="InterPro"/>
</dbReference>
<dbReference type="OrthoDB" id="9772248at2"/>
<dbReference type="Gene3D" id="1.10.10.10">
    <property type="entry name" value="Winged helix-like DNA-binding domain superfamily/Winged helix DNA-binding domain"/>
    <property type="match status" value="1"/>
</dbReference>
<dbReference type="InterPro" id="IPR007627">
    <property type="entry name" value="RNA_pol_sigma70_r2"/>
</dbReference>
<dbReference type="InterPro" id="IPR036388">
    <property type="entry name" value="WH-like_DNA-bd_sf"/>
</dbReference>
<dbReference type="SUPFAM" id="SSF88946">
    <property type="entry name" value="Sigma2 domain of RNA polymerase sigma factors"/>
    <property type="match status" value="1"/>
</dbReference>
<dbReference type="InterPro" id="IPR013325">
    <property type="entry name" value="RNA_pol_sigma_r2"/>
</dbReference>
<dbReference type="PANTHER" id="PTHR43133">
    <property type="entry name" value="RNA POLYMERASE ECF-TYPE SIGMA FACTO"/>
    <property type="match status" value="1"/>
</dbReference>
<gene>
    <name evidence="7" type="ORF">EM932_00180</name>
</gene>
<organism evidence="7 8">
    <name type="scientific">Flavivirga rizhaonensis</name>
    <dbReference type="NCBI Taxonomy" id="2559571"/>
    <lineage>
        <taxon>Bacteria</taxon>
        <taxon>Pseudomonadati</taxon>
        <taxon>Bacteroidota</taxon>
        <taxon>Flavobacteriia</taxon>
        <taxon>Flavobacteriales</taxon>
        <taxon>Flavobacteriaceae</taxon>
        <taxon>Flavivirga</taxon>
    </lineage>
</organism>
<keyword evidence="2" id="KW-0805">Transcription regulation</keyword>
<keyword evidence="8" id="KW-1185">Reference proteome</keyword>
<dbReference type="NCBIfam" id="TIGR02937">
    <property type="entry name" value="sigma70-ECF"/>
    <property type="match status" value="1"/>
</dbReference>
<evidence type="ECO:0000256" key="3">
    <source>
        <dbReference type="ARBA" id="ARBA00023082"/>
    </source>
</evidence>
<accession>A0A4S1E1N0</accession>
<evidence type="ECO:0000259" key="5">
    <source>
        <dbReference type="Pfam" id="PF04542"/>
    </source>
</evidence>
<dbReference type="InterPro" id="IPR039425">
    <property type="entry name" value="RNA_pol_sigma-70-like"/>
</dbReference>
<keyword evidence="4" id="KW-0804">Transcription</keyword>
<keyword evidence="3" id="KW-0731">Sigma factor</keyword>
<dbReference type="RefSeq" id="WP_135874272.1">
    <property type="nucleotide sequence ID" value="NZ_SRSO01000001.1"/>
</dbReference>
<dbReference type="EMBL" id="SRSO01000001">
    <property type="protein sequence ID" value="TGV04581.1"/>
    <property type="molecule type" value="Genomic_DNA"/>
</dbReference>
<protein>
    <submittedName>
        <fullName evidence="7">RNA polymerase sigma-70 factor</fullName>
    </submittedName>
</protein>
<dbReference type="GO" id="GO:0016987">
    <property type="term" value="F:sigma factor activity"/>
    <property type="evidence" value="ECO:0007669"/>
    <property type="project" value="UniProtKB-KW"/>
</dbReference>
<evidence type="ECO:0000313" key="7">
    <source>
        <dbReference type="EMBL" id="TGV04581.1"/>
    </source>
</evidence>
<dbReference type="NCBIfam" id="TIGR02985">
    <property type="entry name" value="Sig70_bacteroi1"/>
    <property type="match status" value="1"/>
</dbReference>
<dbReference type="Gene3D" id="1.10.1740.10">
    <property type="match status" value="1"/>
</dbReference>
<dbReference type="InterPro" id="IPR013249">
    <property type="entry name" value="RNA_pol_sigma70_r4_t2"/>
</dbReference>
<comment type="caution">
    <text evidence="7">The sequence shown here is derived from an EMBL/GenBank/DDBJ whole genome shotgun (WGS) entry which is preliminary data.</text>
</comment>
<dbReference type="InterPro" id="IPR014327">
    <property type="entry name" value="RNA_pol_sigma70_bacteroid"/>
</dbReference>
<dbReference type="InterPro" id="IPR018247">
    <property type="entry name" value="EF_Hand_1_Ca_BS"/>
</dbReference>
<dbReference type="PROSITE" id="PS00018">
    <property type="entry name" value="EF_HAND_1"/>
    <property type="match status" value="1"/>
</dbReference>
<reference evidence="7 8" key="1">
    <citation type="submission" date="2019-04" db="EMBL/GenBank/DDBJ databases">
        <authorList>
            <person name="Liu A."/>
        </authorList>
    </citation>
    <scope>NUCLEOTIDE SEQUENCE [LARGE SCALE GENOMIC DNA]</scope>
    <source>
        <strain evidence="7 8">RZ03</strain>
    </source>
</reference>
<feature type="domain" description="RNA polymerase sigma factor 70 region 4 type 2" evidence="6">
    <location>
        <begin position="116"/>
        <end position="166"/>
    </location>
</feature>
<sequence>MDQNKTHELTMKEFENIFNRLYESLCLIANKYVNDLALSEDIVQDVFIKAWENKVPFKNKNKIEGFFYTAVKNKSLDFLRSKYAKDVETYSSEDLETLQTESYFLREAVIIEASSLVERALELLPDKCAEAMRLSIESYTNKEIADEMDISVNTVKDHKKVAYKKLRKMSGYLGIT</sequence>
<dbReference type="InterPro" id="IPR013324">
    <property type="entry name" value="RNA_pol_sigma_r3/r4-like"/>
</dbReference>
<evidence type="ECO:0000259" key="6">
    <source>
        <dbReference type="Pfam" id="PF08281"/>
    </source>
</evidence>
<evidence type="ECO:0000313" key="8">
    <source>
        <dbReference type="Proteomes" id="UP000307602"/>
    </source>
</evidence>
<name>A0A4S1E1N0_9FLAO</name>
<dbReference type="AlphaFoldDB" id="A0A4S1E1N0"/>
<feature type="domain" description="RNA polymerase sigma-70 region 2" evidence="5">
    <location>
        <begin position="18"/>
        <end position="82"/>
    </location>
</feature>
<evidence type="ECO:0000256" key="2">
    <source>
        <dbReference type="ARBA" id="ARBA00023015"/>
    </source>
</evidence>
<proteinExistence type="inferred from homology"/>
<dbReference type="PANTHER" id="PTHR43133:SF46">
    <property type="entry name" value="RNA POLYMERASE SIGMA-70 FACTOR ECF SUBFAMILY"/>
    <property type="match status" value="1"/>
</dbReference>
<dbReference type="SUPFAM" id="SSF88659">
    <property type="entry name" value="Sigma3 and sigma4 domains of RNA polymerase sigma factors"/>
    <property type="match status" value="1"/>
</dbReference>
<evidence type="ECO:0000256" key="1">
    <source>
        <dbReference type="ARBA" id="ARBA00010641"/>
    </source>
</evidence>
<dbReference type="Pfam" id="PF08281">
    <property type="entry name" value="Sigma70_r4_2"/>
    <property type="match status" value="1"/>
</dbReference>
<comment type="similarity">
    <text evidence="1">Belongs to the sigma-70 factor family. ECF subfamily.</text>
</comment>
<dbReference type="InterPro" id="IPR014284">
    <property type="entry name" value="RNA_pol_sigma-70_dom"/>
</dbReference>